<dbReference type="EMBL" id="LBWP01000007">
    <property type="protein sequence ID" value="KKR11445.1"/>
    <property type="molecule type" value="Genomic_DNA"/>
</dbReference>
<accession>A0A0G0QM20</accession>
<dbReference type="Pfam" id="PF10131">
    <property type="entry name" value="PTPS_related"/>
    <property type="match status" value="1"/>
</dbReference>
<feature type="transmembrane region" description="Helical" evidence="1">
    <location>
        <begin position="297"/>
        <end position="318"/>
    </location>
</feature>
<feature type="transmembrane region" description="Helical" evidence="1">
    <location>
        <begin position="537"/>
        <end position="554"/>
    </location>
</feature>
<feature type="domain" description="Membrane protein 6-pyruvoyl-tetrahydropterin synthase-related" evidence="2">
    <location>
        <begin position="78"/>
        <end position="405"/>
    </location>
</feature>
<feature type="transmembrane region" description="Helical" evidence="1">
    <location>
        <begin position="130"/>
        <end position="146"/>
    </location>
</feature>
<feature type="transmembrane region" description="Helical" evidence="1">
    <location>
        <begin position="324"/>
        <end position="342"/>
    </location>
</feature>
<feature type="transmembrane region" description="Helical" evidence="1">
    <location>
        <begin position="182"/>
        <end position="212"/>
    </location>
</feature>
<evidence type="ECO:0000256" key="1">
    <source>
        <dbReference type="SAM" id="Phobius"/>
    </source>
</evidence>
<protein>
    <recommendedName>
        <fullName evidence="2">Membrane protein 6-pyruvoyl-tetrahydropterin synthase-related domain-containing protein</fullName>
    </recommendedName>
</protein>
<dbReference type="STRING" id="1618550.UT39_C0007G0010"/>
<gene>
    <name evidence="3" type="ORF">UT39_C0007G0010</name>
</gene>
<keyword evidence="1" id="KW-0812">Transmembrane</keyword>
<sequence>MRLWGDTLKPKVFKVFLTAVLVYITFITIRPLLRTGYYPMHDDIQPIRLEQLDKCVRDFQIPCRWVPDMGFGYGYPLFNYYAPLPYYLMEIFHFSGFGILASIKIYFVLITFLSVWGLYKLGAKFWKNSFAGYVAALFYALLPYRAVNLYVRGAVGEYTAQALLPLVLLFSYSIIREKGKTSIIYFSVTLAFLLITHSISGLIFMPFLLVWMVYLYLTEKDPKPKVVLKKGALSLFGVFCLCAFFVLPAFIEKDLVHSETLTTNYFDFRNHFSSIAQILFTNTWGYGSSLPGSNDQVMLGIGILYWVVPLFAFAVGFIVRKNRVTILFLNLIAWAALFLTHPKSLIIWDNISMMRYVQFPWRFNAYAGVFFSLAAGFFATVVAGKYLKVMLYGFFVIVLTLFYGSFFRPARWLQISDQQKLTGENWTQQITISVNDYLTKSTSLSPENKAPELPKVLLGDVEFISVARGSDWQNWTVDVSKNAVVQAQIFYFPKWKVYIDRKDTSFNYQNYNGLITFDLPVGKHTVILKLTDTPVRVIANVITLLGFPLFLLLYKKYKYEE</sequence>
<evidence type="ECO:0000313" key="4">
    <source>
        <dbReference type="Proteomes" id="UP000034246"/>
    </source>
</evidence>
<dbReference type="AlphaFoldDB" id="A0A0G0QM20"/>
<dbReference type="Proteomes" id="UP000034246">
    <property type="component" value="Unassembled WGS sequence"/>
</dbReference>
<keyword evidence="1" id="KW-0472">Membrane</keyword>
<proteinExistence type="predicted"/>
<feature type="transmembrane region" description="Helical" evidence="1">
    <location>
        <begin position="158"/>
        <end position="175"/>
    </location>
</feature>
<feature type="transmembrane region" description="Helical" evidence="1">
    <location>
        <begin position="91"/>
        <end position="118"/>
    </location>
</feature>
<feature type="transmembrane region" description="Helical" evidence="1">
    <location>
        <begin position="389"/>
        <end position="407"/>
    </location>
</feature>
<name>A0A0G0QM20_9BACT</name>
<feature type="transmembrane region" description="Helical" evidence="1">
    <location>
        <begin position="363"/>
        <end position="383"/>
    </location>
</feature>
<evidence type="ECO:0000313" key="3">
    <source>
        <dbReference type="EMBL" id="KKR11445.1"/>
    </source>
</evidence>
<evidence type="ECO:0000259" key="2">
    <source>
        <dbReference type="Pfam" id="PF10131"/>
    </source>
</evidence>
<reference evidence="3 4" key="1">
    <citation type="journal article" date="2015" name="Nature">
        <title>rRNA introns, odd ribosomes, and small enigmatic genomes across a large radiation of phyla.</title>
        <authorList>
            <person name="Brown C.T."/>
            <person name="Hug L.A."/>
            <person name="Thomas B.C."/>
            <person name="Sharon I."/>
            <person name="Castelle C.J."/>
            <person name="Singh A."/>
            <person name="Wilkins M.J."/>
            <person name="Williams K.H."/>
            <person name="Banfield J.F."/>
        </authorList>
    </citation>
    <scope>NUCLEOTIDE SEQUENCE [LARGE SCALE GENOMIC DNA]</scope>
</reference>
<organism evidence="3 4">
    <name type="scientific">Candidatus Woesebacteria bacterium GW2011_GWA1_39_21</name>
    <dbReference type="NCBI Taxonomy" id="1618550"/>
    <lineage>
        <taxon>Bacteria</taxon>
        <taxon>Candidatus Woeseibacteriota</taxon>
    </lineage>
</organism>
<feature type="transmembrane region" description="Helical" evidence="1">
    <location>
        <begin position="232"/>
        <end position="251"/>
    </location>
</feature>
<feature type="transmembrane region" description="Helical" evidence="1">
    <location>
        <begin position="12"/>
        <end position="33"/>
    </location>
</feature>
<comment type="caution">
    <text evidence="3">The sequence shown here is derived from an EMBL/GenBank/DDBJ whole genome shotgun (WGS) entry which is preliminary data.</text>
</comment>
<dbReference type="InterPro" id="IPR018776">
    <property type="entry name" value="Membrane_prot_PTPS-rel_domain"/>
</dbReference>
<keyword evidence="1" id="KW-1133">Transmembrane helix</keyword>